<evidence type="ECO:0000313" key="2">
    <source>
        <dbReference type="Proteomes" id="UP000828390"/>
    </source>
</evidence>
<organism evidence="1 2">
    <name type="scientific">Dreissena polymorpha</name>
    <name type="common">Zebra mussel</name>
    <name type="synonym">Mytilus polymorpha</name>
    <dbReference type="NCBI Taxonomy" id="45954"/>
    <lineage>
        <taxon>Eukaryota</taxon>
        <taxon>Metazoa</taxon>
        <taxon>Spiralia</taxon>
        <taxon>Lophotrochozoa</taxon>
        <taxon>Mollusca</taxon>
        <taxon>Bivalvia</taxon>
        <taxon>Autobranchia</taxon>
        <taxon>Heteroconchia</taxon>
        <taxon>Euheterodonta</taxon>
        <taxon>Imparidentia</taxon>
        <taxon>Neoheterodontei</taxon>
        <taxon>Myida</taxon>
        <taxon>Dreissenoidea</taxon>
        <taxon>Dreissenidae</taxon>
        <taxon>Dreissena</taxon>
    </lineage>
</organism>
<accession>A0A9D4DNX7</accession>
<dbReference type="EMBL" id="JAIWYP010000010">
    <property type="protein sequence ID" value="KAH3751462.1"/>
    <property type="molecule type" value="Genomic_DNA"/>
</dbReference>
<protein>
    <submittedName>
        <fullName evidence="1">Uncharacterized protein</fullName>
    </submittedName>
</protein>
<comment type="caution">
    <text evidence="1">The sequence shown here is derived from an EMBL/GenBank/DDBJ whole genome shotgun (WGS) entry which is preliminary data.</text>
</comment>
<dbReference type="SUPFAM" id="SSF63829">
    <property type="entry name" value="Calcium-dependent phosphotriesterase"/>
    <property type="match status" value="1"/>
</dbReference>
<reference evidence="1" key="2">
    <citation type="submission" date="2020-11" db="EMBL/GenBank/DDBJ databases">
        <authorList>
            <person name="McCartney M.A."/>
            <person name="Auch B."/>
            <person name="Kono T."/>
            <person name="Mallez S."/>
            <person name="Becker A."/>
            <person name="Gohl D.M."/>
            <person name="Silverstein K.A.T."/>
            <person name="Koren S."/>
            <person name="Bechman K.B."/>
            <person name="Herman A."/>
            <person name="Abrahante J.E."/>
            <person name="Garbe J."/>
        </authorList>
    </citation>
    <scope>NUCLEOTIDE SEQUENCE</scope>
    <source>
        <strain evidence="1">Duluth1</strain>
        <tissue evidence="1">Whole animal</tissue>
    </source>
</reference>
<name>A0A9D4DNX7_DREPO</name>
<dbReference type="Proteomes" id="UP000828390">
    <property type="component" value="Unassembled WGS sequence"/>
</dbReference>
<proteinExistence type="predicted"/>
<keyword evidence="2" id="KW-1185">Reference proteome</keyword>
<sequence length="349" mass="40231">MSPVWLFFRRCLQVTPLPQAASGKSTNFKNLSVRTENTLSQMKQCQTYQENIMKSLKVSYKEHERLIVDGLRVNIVSYLRECETSTVNTTHKHMQYPISEMREEIKYLLADFEKSTIKEKKEELNLKQAPLKVVRNSCIRLHYELFHLHVAIPKVLGKELSFIACKKCLENIQQSDIFIKENFSNHVFTVNGKSVHNVKMPSDSETCWITAVCALPNGQVLVADYFNKRVKLLNQQYHVVSHLDVRDEQLDMCLITPTEVAVAMDDEVQFITVSQSQLAKGRKLKLQHSCNAIAYLHDDLYICSDTALYKYRLSGKQVCRLYEDTSEYKTGKNHGGFILITCVICTEIF</sequence>
<evidence type="ECO:0000313" key="1">
    <source>
        <dbReference type="EMBL" id="KAH3751462.1"/>
    </source>
</evidence>
<reference evidence="1" key="1">
    <citation type="journal article" date="2019" name="bioRxiv">
        <title>The Genome of the Zebra Mussel, Dreissena polymorpha: A Resource for Invasive Species Research.</title>
        <authorList>
            <person name="McCartney M.A."/>
            <person name="Auch B."/>
            <person name="Kono T."/>
            <person name="Mallez S."/>
            <person name="Zhang Y."/>
            <person name="Obille A."/>
            <person name="Becker A."/>
            <person name="Abrahante J.E."/>
            <person name="Garbe J."/>
            <person name="Badalamenti J.P."/>
            <person name="Herman A."/>
            <person name="Mangelson H."/>
            <person name="Liachko I."/>
            <person name="Sullivan S."/>
            <person name="Sone E.D."/>
            <person name="Koren S."/>
            <person name="Silverstein K.A.T."/>
            <person name="Beckman K.B."/>
            <person name="Gohl D.M."/>
        </authorList>
    </citation>
    <scope>NUCLEOTIDE SEQUENCE</scope>
    <source>
        <strain evidence="1">Duluth1</strain>
        <tissue evidence="1">Whole animal</tissue>
    </source>
</reference>
<gene>
    <name evidence="1" type="ORF">DPMN_186020</name>
</gene>
<dbReference type="AlphaFoldDB" id="A0A9D4DNX7"/>